<dbReference type="AlphaFoldDB" id="A0AAJ5X4N1"/>
<gene>
    <name evidence="1" type="ORF">P0Y56_10985</name>
</gene>
<evidence type="ECO:0000313" key="2">
    <source>
        <dbReference type="Proteomes" id="UP001218362"/>
    </source>
</evidence>
<dbReference type="KEGG" id="acob:P0Y56_10985"/>
<name>A0AAJ5X4N1_9SPHN</name>
<dbReference type="EMBL" id="CP119316">
    <property type="protein sequence ID" value="WEK45556.1"/>
    <property type="molecule type" value="Genomic_DNA"/>
</dbReference>
<proteinExistence type="predicted"/>
<reference evidence="1" key="1">
    <citation type="submission" date="2023-03" db="EMBL/GenBank/DDBJ databases">
        <title>Andean soil-derived lignocellulolytic bacterial consortium as a source of novel taxa and putative plastic-active enzymes.</title>
        <authorList>
            <person name="Diaz-Garcia L."/>
            <person name="Chuvochina M."/>
            <person name="Feuerriegel G."/>
            <person name="Bunk B."/>
            <person name="Sproer C."/>
            <person name="Streit W.R."/>
            <person name="Rodriguez L.M."/>
            <person name="Overmann J."/>
            <person name="Jimenez D.J."/>
        </authorList>
    </citation>
    <scope>NUCLEOTIDE SEQUENCE</scope>
    <source>
        <strain evidence="1">MAG 26</strain>
    </source>
</reference>
<protein>
    <submittedName>
        <fullName evidence="1">Uncharacterized protein</fullName>
    </submittedName>
</protein>
<dbReference type="Proteomes" id="UP001218362">
    <property type="component" value="Chromosome"/>
</dbReference>
<accession>A0AAJ5X4N1</accession>
<sequence length="153" mass="16517">MARLEPGKRRAHRLFRQPLAGAVGAQDPAGFGHAVEVFAQPAKGTENPAIADRRKLAASAEDKGAVAVEQPAAGVAAEAFEMIWEAAVGAEMARRFGGIGDREQRLQIGRRRAAQVESPRLQNRIGRSAHRLSTKWMMSPTSPPTSVPLTRMN</sequence>
<organism evidence="1 2">
    <name type="scientific">Candidatus Andeanibacterium colombiense</name>
    <dbReference type="NCBI Taxonomy" id="3121345"/>
    <lineage>
        <taxon>Bacteria</taxon>
        <taxon>Pseudomonadati</taxon>
        <taxon>Pseudomonadota</taxon>
        <taxon>Alphaproteobacteria</taxon>
        <taxon>Sphingomonadales</taxon>
        <taxon>Sphingomonadaceae</taxon>
        <taxon>Candidatus Andeanibacterium</taxon>
    </lineage>
</organism>
<evidence type="ECO:0000313" key="1">
    <source>
        <dbReference type="EMBL" id="WEK45556.1"/>
    </source>
</evidence>